<proteinExistence type="inferred from homology"/>
<dbReference type="AlphaFoldDB" id="A0AAN7LXD3"/>
<dbReference type="EMBL" id="JAXQNO010000008">
    <property type="protein sequence ID" value="KAK4793049.1"/>
    <property type="molecule type" value="Genomic_DNA"/>
</dbReference>
<name>A0AAN7LXD3_TRANT</name>
<dbReference type="Proteomes" id="UP001346149">
    <property type="component" value="Unassembled WGS sequence"/>
</dbReference>
<dbReference type="InterPro" id="IPR019191">
    <property type="entry name" value="Essential_protein_Yae1_N"/>
</dbReference>
<protein>
    <recommendedName>
        <fullName evidence="2">Essential protein Yae1 N-terminal domain-containing protein</fullName>
    </recommendedName>
</protein>
<dbReference type="PANTHER" id="PTHR28532:SF1">
    <property type="entry name" value="ORAL CANCER OVEREXPRESSED 1"/>
    <property type="match status" value="1"/>
</dbReference>
<evidence type="ECO:0000259" key="2">
    <source>
        <dbReference type="Pfam" id="PF09811"/>
    </source>
</evidence>
<accession>A0AAN7LXD3</accession>
<feature type="domain" description="Essential protein Yae1 N-terminal" evidence="2">
    <location>
        <begin position="29"/>
        <end position="67"/>
    </location>
</feature>
<gene>
    <name evidence="3" type="ORF">SAY86_023484</name>
</gene>
<reference evidence="3 4" key="1">
    <citation type="journal article" date="2023" name="Hortic Res">
        <title>Pangenome of water caltrop reveals structural variations and asymmetric subgenome divergence after allopolyploidization.</title>
        <authorList>
            <person name="Zhang X."/>
            <person name="Chen Y."/>
            <person name="Wang L."/>
            <person name="Yuan Y."/>
            <person name="Fang M."/>
            <person name="Shi L."/>
            <person name="Lu R."/>
            <person name="Comes H.P."/>
            <person name="Ma Y."/>
            <person name="Chen Y."/>
            <person name="Huang G."/>
            <person name="Zhou Y."/>
            <person name="Zheng Z."/>
            <person name="Qiu Y."/>
        </authorList>
    </citation>
    <scope>NUCLEOTIDE SEQUENCE [LARGE SCALE GENOMIC DNA]</scope>
    <source>
        <strain evidence="3">F231</strain>
    </source>
</reference>
<comment type="caution">
    <text evidence="3">The sequence shown here is derived from an EMBL/GenBank/DDBJ whole genome shotgun (WGS) entry which is preliminary data.</text>
</comment>
<evidence type="ECO:0000256" key="1">
    <source>
        <dbReference type="ARBA" id="ARBA00038090"/>
    </source>
</evidence>
<dbReference type="PANTHER" id="PTHR28532">
    <property type="entry name" value="GEO13458P1"/>
    <property type="match status" value="1"/>
</dbReference>
<dbReference type="InterPro" id="IPR052436">
    <property type="entry name" value="LTO1_adapter"/>
</dbReference>
<evidence type="ECO:0000313" key="3">
    <source>
        <dbReference type="EMBL" id="KAK4793049.1"/>
    </source>
</evidence>
<dbReference type="Pfam" id="PF09811">
    <property type="entry name" value="Yae1_N"/>
    <property type="match status" value="1"/>
</dbReference>
<sequence length="148" mass="16816">MDLIFKAADDVADLLDSSLYLEDTHFKQGYAEGYDNGVTAGLEEAREVGLKVGFEAGEELGFYRGCLDVWNSVIRLDPSQFSSRVQKSLKTMEFLLEKYPFTNPEDENIQDIMFDLRLKFRAISATLGVKLEYTGYPKGGEDKNSEFW</sequence>
<keyword evidence="4" id="KW-1185">Reference proteome</keyword>
<organism evidence="3 4">
    <name type="scientific">Trapa natans</name>
    <name type="common">Water chestnut</name>
    <dbReference type="NCBI Taxonomy" id="22666"/>
    <lineage>
        <taxon>Eukaryota</taxon>
        <taxon>Viridiplantae</taxon>
        <taxon>Streptophyta</taxon>
        <taxon>Embryophyta</taxon>
        <taxon>Tracheophyta</taxon>
        <taxon>Spermatophyta</taxon>
        <taxon>Magnoliopsida</taxon>
        <taxon>eudicotyledons</taxon>
        <taxon>Gunneridae</taxon>
        <taxon>Pentapetalae</taxon>
        <taxon>rosids</taxon>
        <taxon>malvids</taxon>
        <taxon>Myrtales</taxon>
        <taxon>Lythraceae</taxon>
        <taxon>Trapa</taxon>
    </lineage>
</organism>
<comment type="similarity">
    <text evidence="1">Belongs to the LTO1 family.</text>
</comment>
<evidence type="ECO:0000313" key="4">
    <source>
        <dbReference type="Proteomes" id="UP001346149"/>
    </source>
</evidence>